<dbReference type="SUPFAM" id="SSF56219">
    <property type="entry name" value="DNase I-like"/>
    <property type="match status" value="1"/>
</dbReference>
<dbReference type="PANTHER" id="PTHR11200:SF275">
    <property type="entry name" value="LD06095P"/>
    <property type="match status" value="1"/>
</dbReference>
<feature type="region of interest" description="Disordered" evidence="1">
    <location>
        <begin position="788"/>
        <end position="883"/>
    </location>
</feature>
<dbReference type="InterPro" id="IPR036691">
    <property type="entry name" value="Endo/exonu/phosph_ase_sf"/>
</dbReference>
<feature type="region of interest" description="Disordered" evidence="1">
    <location>
        <begin position="685"/>
        <end position="744"/>
    </location>
</feature>
<dbReference type="InterPro" id="IPR046985">
    <property type="entry name" value="IP5"/>
</dbReference>
<dbReference type="InterPro" id="IPR000300">
    <property type="entry name" value="IPPc"/>
</dbReference>
<dbReference type="SMART" id="SM00128">
    <property type="entry name" value="IPPc"/>
    <property type="match status" value="1"/>
</dbReference>
<dbReference type="GO" id="GO:0004439">
    <property type="term" value="F:phosphatidylinositol-4,5-bisphosphate 5-phosphatase activity"/>
    <property type="evidence" value="ECO:0007669"/>
    <property type="project" value="TreeGrafter"/>
</dbReference>
<dbReference type="GeneID" id="37273194"/>
<evidence type="ECO:0000259" key="2">
    <source>
        <dbReference type="SMART" id="SM00128"/>
    </source>
</evidence>
<feature type="domain" description="Inositol polyphosphate-related phosphatase" evidence="2">
    <location>
        <begin position="191"/>
        <end position="473"/>
    </location>
</feature>
<dbReference type="OrthoDB" id="405996at2759"/>
<evidence type="ECO:0000313" key="3">
    <source>
        <dbReference type="EMBL" id="PWN97637.1"/>
    </source>
</evidence>
<feature type="region of interest" description="Disordered" evidence="1">
    <location>
        <begin position="584"/>
        <end position="640"/>
    </location>
</feature>
<feature type="compositionally biased region" description="Low complexity" evidence="1">
    <location>
        <begin position="823"/>
        <end position="836"/>
    </location>
</feature>
<feature type="compositionally biased region" description="Polar residues" evidence="1">
    <location>
        <begin position="480"/>
        <end position="492"/>
    </location>
</feature>
<dbReference type="EMBL" id="KZ819294">
    <property type="protein sequence ID" value="PWN97637.1"/>
    <property type="molecule type" value="Genomic_DNA"/>
</dbReference>
<feature type="region of interest" description="Disordered" evidence="1">
    <location>
        <begin position="81"/>
        <end position="223"/>
    </location>
</feature>
<reference evidence="3 4" key="1">
    <citation type="journal article" date="2018" name="Mol. Biol. Evol.">
        <title>Broad Genomic Sampling Reveals a Smut Pathogenic Ancestry of the Fungal Clade Ustilaginomycotina.</title>
        <authorList>
            <person name="Kijpornyongpan T."/>
            <person name="Mondo S.J."/>
            <person name="Barry K."/>
            <person name="Sandor L."/>
            <person name="Lee J."/>
            <person name="Lipzen A."/>
            <person name="Pangilinan J."/>
            <person name="LaButti K."/>
            <person name="Hainaut M."/>
            <person name="Henrissat B."/>
            <person name="Grigoriev I.V."/>
            <person name="Spatafora J.W."/>
            <person name="Aime M.C."/>
        </authorList>
    </citation>
    <scope>NUCLEOTIDE SEQUENCE [LARGE SCALE GENOMIC DNA]</scope>
    <source>
        <strain evidence="3 4">MCA 4186</strain>
    </source>
</reference>
<evidence type="ECO:0000313" key="4">
    <source>
        <dbReference type="Proteomes" id="UP000245946"/>
    </source>
</evidence>
<feature type="compositionally biased region" description="Basic residues" evidence="1">
    <location>
        <begin position="854"/>
        <end position="870"/>
    </location>
</feature>
<dbReference type="PANTHER" id="PTHR11200">
    <property type="entry name" value="INOSITOL 5-PHOSPHATASE"/>
    <property type="match status" value="1"/>
</dbReference>
<organism evidence="3 4">
    <name type="scientific">Tilletiopsis washingtonensis</name>
    <dbReference type="NCBI Taxonomy" id="58919"/>
    <lineage>
        <taxon>Eukaryota</taxon>
        <taxon>Fungi</taxon>
        <taxon>Dikarya</taxon>
        <taxon>Basidiomycota</taxon>
        <taxon>Ustilaginomycotina</taxon>
        <taxon>Exobasidiomycetes</taxon>
        <taxon>Entylomatales</taxon>
        <taxon>Entylomatales incertae sedis</taxon>
        <taxon>Tilletiopsis</taxon>
    </lineage>
</organism>
<feature type="compositionally biased region" description="Low complexity" evidence="1">
    <location>
        <begin position="717"/>
        <end position="728"/>
    </location>
</feature>
<feature type="region of interest" description="Disordered" evidence="1">
    <location>
        <begin position="470"/>
        <end position="493"/>
    </location>
</feature>
<feature type="compositionally biased region" description="Low complexity" evidence="1">
    <location>
        <begin position="960"/>
        <end position="982"/>
    </location>
</feature>
<dbReference type="GO" id="GO:0046856">
    <property type="term" value="P:phosphatidylinositol dephosphorylation"/>
    <property type="evidence" value="ECO:0007669"/>
    <property type="project" value="InterPro"/>
</dbReference>
<feature type="region of interest" description="Disordered" evidence="1">
    <location>
        <begin position="898"/>
        <end position="1003"/>
    </location>
</feature>
<dbReference type="Pfam" id="PF22669">
    <property type="entry name" value="Exo_endo_phos2"/>
    <property type="match status" value="2"/>
</dbReference>
<dbReference type="RefSeq" id="XP_025597916.1">
    <property type="nucleotide sequence ID" value="XM_025745650.1"/>
</dbReference>
<name>A0A316Z788_9BASI</name>
<accession>A0A316Z788</accession>
<sequence length="1093" mass="116498">MGVKSPGAAIAAANEFPFSPVEAIRGGGVPQTPGGGAAGFPLIGALGMGKEGWSAMCDAWLCKGPIAQLSAVKDARGPVATPLLSEAPSPAATPELGTTPDASRAASPTPGALRLDVPKLKLRTDALLSPTKKADTAPHTPTSAQAIGPADMSPSKRAAMAARRDALAVPKAAPALRRSVSATRVDQAAGSDPSVQAPGEFGQIRKAAPPSSDAEDESPEIPNQHRHRHLLPYLGHHHDGTPRELGPYELVMKERCMGIYQAIYVFRGALDRVRGASRGHVKSGLLGGRVGNKGAVGISLKLGMTRLLFVNAHLAAHEGRVAERIANVEKIKKELQVDTFLPEGDPRRNYQDVTAAFDHCFWMGDLNFRVDITRRHADWLLMQKRYDQALEFDQLRKVMRETDTFKGFAEAPITFLPTFKYDVLKTLKSKSGEPRRRLTVRQRVLHRRESSAKAADVVIDEPIALGITSEAVEDTERRNSTISGGSSSQAHLQVQVRRDGAPALLQHESDVSSASSICESSHFSQLPDSGGSALSLAALRRQSVATDAELDELLTNTTAAEGQLLSHGTAIKAKKRLKDIVHAVTGHRDESSSKTPPEPRRNDSKGSSVSSAGPATPLDMPAESRELGAGMRPSSSAGSVRTAAQLYEGDMTDSRLSSSSLDEDVYPERFVKSAETASLAGSIIVSPTSTSGSTSDHTRKHSLRRRRKLGRRRSPDAAAATAGTTNGAEDAPVEEQQYDTSAKQRVPSWCDRVLWRSNVKPEETKNRMEPKPSRVGTVLSNVTQQLRSSTFRRDEPTSSAAGPTVTFAPTPRVPMRQPSYTTGQPLQSSPLGSPSSETKAIDVTPTATSATASRPHRLRWFVGRHSKMPRTRTFDGSESKTGMTTVRDIGMLHRASSAVDLPSHMRGPDSGGASIDGISRRPSLPRRRSSLSRRLSGASRSGERTGSPRSASASMVPGIASARAQSSRSSSPAAAGTASPPRMSFHRSSSGDGPREVAAAAAAPAPAGGVSSLLANVGSGRRTSWWADRLVAHLPAFLAPSSFSPFSLSPRPQEPAEPVPELVGPKRGEIQCLLYKTLDDRCVLALDPCLARC</sequence>
<feature type="compositionally biased region" description="Polar residues" evidence="1">
    <location>
        <begin position="685"/>
        <end position="695"/>
    </location>
</feature>
<dbReference type="Proteomes" id="UP000245946">
    <property type="component" value="Unassembled WGS sequence"/>
</dbReference>
<protein>
    <recommendedName>
        <fullName evidence="2">Inositol polyphosphate-related phosphatase domain-containing protein</fullName>
    </recommendedName>
</protein>
<dbReference type="Gene3D" id="3.60.10.10">
    <property type="entry name" value="Endonuclease/exonuclease/phosphatase"/>
    <property type="match status" value="2"/>
</dbReference>
<proteinExistence type="predicted"/>
<keyword evidence="4" id="KW-1185">Reference proteome</keyword>
<dbReference type="STRING" id="58919.A0A316Z788"/>
<dbReference type="AlphaFoldDB" id="A0A316Z788"/>
<feature type="compositionally biased region" description="Basic and acidic residues" evidence="1">
    <location>
        <begin position="584"/>
        <end position="604"/>
    </location>
</feature>
<gene>
    <name evidence="3" type="ORF">FA09DRAFT_41601</name>
</gene>
<evidence type="ECO:0000256" key="1">
    <source>
        <dbReference type="SAM" id="MobiDB-lite"/>
    </source>
</evidence>
<feature type="compositionally biased region" description="Basic residues" evidence="1">
    <location>
        <begin position="698"/>
        <end position="712"/>
    </location>
</feature>